<evidence type="ECO:0000256" key="3">
    <source>
        <dbReference type="ARBA" id="ARBA00023125"/>
    </source>
</evidence>
<comment type="caution">
    <text evidence="7">The sequence shown here is derived from an EMBL/GenBank/DDBJ whole genome shotgun (WGS) entry which is preliminary data.</text>
</comment>
<evidence type="ECO:0000259" key="6">
    <source>
        <dbReference type="PROSITE" id="PS50931"/>
    </source>
</evidence>
<dbReference type="PANTHER" id="PTHR30346">
    <property type="entry name" value="TRANSCRIPTIONAL DUAL REGULATOR HCAR-RELATED"/>
    <property type="match status" value="1"/>
</dbReference>
<proteinExistence type="inferred from homology"/>
<evidence type="ECO:0000256" key="2">
    <source>
        <dbReference type="ARBA" id="ARBA00023015"/>
    </source>
</evidence>
<dbReference type="InterPro" id="IPR036388">
    <property type="entry name" value="WH-like_DNA-bd_sf"/>
</dbReference>
<dbReference type="Gene3D" id="3.40.190.10">
    <property type="entry name" value="Periplasmic binding protein-like II"/>
    <property type="match status" value="2"/>
</dbReference>
<keyword evidence="5" id="KW-0804">Transcription</keyword>
<keyword evidence="8" id="KW-1185">Reference proteome</keyword>
<organism evidence="7 8">
    <name type="scientific">Mesobacterium hydrothermale</name>
    <dbReference type="NCBI Taxonomy" id="3111907"/>
    <lineage>
        <taxon>Bacteria</taxon>
        <taxon>Pseudomonadati</taxon>
        <taxon>Pseudomonadota</taxon>
        <taxon>Alphaproteobacteria</taxon>
        <taxon>Rhodobacterales</taxon>
        <taxon>Roseobacteraceae</taxon>
        <taxon>Mesobacterium</taxon>
    </lineage>
</organism>
<protein>
    <submittedName>
        <fullName evidence="7">Hydrogen peroxide-inducible genes activator</fullName>
    </submittedName>
</protein>
<dbReference type="RefSeq" id="WP_326297539.1">
    <property type="nucleotide sequence ID" value="NZ_JAYLLH010000013.1"/>
</dbReference>
<dbReference type="InterPro" id="IPR000847">
    <property type="entry name" value="LysR_HTH_N"/>
</dbReference>
<keyword evidence="2" id="KW-0805">Transcription regulation</keyword>
<comment type="similarity">
    <text evidence="1">Belongs to the LysR transcriptional regulatory family.</text>
</comment>
<dbReference type="Gene3D" id="1.10.10.10">
    <property type="entry name" value="Winged helix-like DNA-binding domain superfamily/Winged helix DNA-binding domain"/>
    <property type="match status" value="1"/>
</dbReference>
<dbReference type="InterPro" id="IPR036390">
    <property type="entry name" value="WH_DNA-bd_sf"/>
</dbReference>
<evidence type="ECO:0000256" key="4">
    <source>
        <dbReference type="ARBA" id="ARBA00023159"/>
    </source>
</evidence>
<dbReference type="PANTHER" id="PTHR30346:SF26">
    <property type="entry name" value="HYDROGEN PEROXIDE-INDUCIBLE GENES ACTIVATOR"/>
    <property type="match status" value="1"/>
</dbReference>
<dbReference type="SUPFAM" id="SSF46785">
    <property type="entry name" value="Winged helix' DNA-binding domain"/>
    <property type="match status" value="1"/>
</dbReference>
<reference evidence="7 8" key="1">
    <citation type="submission" date="2024-01" db="EMBL/GenBank/DDBJ databases">
        <title>Mesobacterium rodlantinim sp. nov., isolated from shallow sea hydrothermal systems off Kueishantao Island.</title>
        <authorList>
            <person name="Su Z."/>
            <person name="Tang K."/>
        </authorList>
    </citation>
    <scope>NUCLEOTIDE SEQUENCE [LARGE SCALE GENOMIC DNA]</scope>
    <source>
        <strain evidence="7 8">TK19101</strain>
    </source>
</reference>
<dbReference type="PROSITE" id="PS50931">
    <property type="entry name" value="HTH_LYSR"/>
    <property type="match status" value="1"/>
</dbReference>
<evidence type="ECO:0000256" key="1">
    <source>
        <dbReference type="ARBA" id="ARBA00009437"/>
    </source>
</evidence>
<keyword evidence="3" id="KW-0238">DNA-binding</keyword>
<dbReference type="Pfam" id="PF03466">
    <property type="entry name" value="LysR_substrate"/>
    <property type="match status" value="1"/>
</dbReference>
<dbReference type="Pfam" id="PF00126">
    <property type="entry name" value="HTH_1"/>
    <property type="match status" value="1"/>
</dbReference>
<keyword evidence="4" id="KW-0010">Activator</keyword>
<gene>
    <name evidence="7" type="ORF">VK792_11010</name>
</gene>
<accession>A0ABU6HKX5</accession>
<evidence type="ECO:0000313" key="7">
    <source>
        <dbReference type="EMBL" id="MEC3861815.1"/>
    </source>
</evidence>
<dbReference type="SUPFAM" id="SSF53850">
    <property type="entry name" value="Periplasmic binding protein-like II"/>
    <property type="match status" value="1"/>
</dbReference>
<evidence type="ECO:0000313" key="8">
    <source>
        <dbReference type="Proteomes" id="UP001348149"/>
    </source>
</evidence>
<dbReference type="InterPro" id="IPR005119">
    <property type="entry name" value="LysR_subst-bd"/>
</dbReference>
<name>A0ABU6HKX5_9RHOB</name>
<sequence>MSVELTLRQLTYFAALAETRHYRRAAERVGISQPSLSQQIVGLEAALGVTLVERGQRGAVLTPQGRMILAQTRRVLEETEHLRALAQGARDGVTGTIRLGSTPTLGPYLLPHVMRRLHAAYPELKVVIRDAPPATLQDELLSGQQDLILTQLPVPSGDLDAMRLFREPLKLAMALDHPLATRETIRDVDLTGVDVLSLSDAYRLHAQVAGLCEDLGATLRRDYEGTSLDALRQMTALNMGVSFLPALYVRSEASRDAGDVVVKPFRSGRLTRSIGLAWRRRSAHIRIIQKLATIISDVVRETFADHVMLEL</sequence>
<evidence type="ECO:0000256" key="5">
    <source>
        <dbReference type="ARBA" id="ARBA00023163"/>
    </source>
</evidence>
<dbReference type="PRINTS" id="PR00039">
    <property type="entry name" value="HTHLYSR"/>
</dbReference>
<feature type="domain" description="HTH lysR-type" evidence="6">
    <location>
        <begin position="5"/>
        <end position="62"/>
    </location>
</feature>
<dbReference type="CDD" id="cd08411">
    <property type="entry name" value="PBP2_OxyR"/>
    <property type="match status" value="1"/>
</dbReference>
<dbReference type="Proteomes" id="UP001348149">
    <property type="component" value="Unassembled WGS sequence"/>
</dbReference>
<dbReference type="EMBL" id="JAYLLH010000013">
    <property type="protein sequence ID" value="MEC3861815.1"/>
    <property type="molecule type" value="Genomic_DNA"/>
</dbReference>